<evidence type="ECO:0000256" key="1">
    <source>
        <dbReference type="ARBA" id="ARBA00022737"/>
    </source>
</evidence>
<dbReference type="PANTHER" id="PTHR10039">
    <property type="entry name" value="AMELOGENIN"/>
    <property type="match status" value="1"/>
</dbReference>
<dbReference type="AlphaFoldDB" id="A0A9P6CFA4"/>
<dbReference type="PANTHER" id="PTHR10039:SF14">
    <property type="entry name" value="NACHT DOMAIN-CONTAINING PROTEIN"/>
    <property type="match status" value="1"/>
</dbReference>
<sequence length="443" mass="49878">MLEKCVAAGAFHDSSERLNLPKCHPRTRMAVLNKIRQWHISDSLPCIMWLYGPAGAGKSAIAQTMAEECRQLHTLAVSFFFSRTISGCNNVTRLVATIAYQIAQGIPETQSYIERAIENDPMIFSRSLATQLYHLLTKPLLNVAPSSSGSTSKSCPKLLIIDGLDECNGGETQQAIIHYLAAAITQYPLPLRVLILSRPEQPIQESFSHSERYGGHTSLHLGKNYQPDKDIKLFLKESFDAIRKTHILKSYIPTTWPSKEDISALVLKSSGQFIFASISIQYVKSSRHQPMDRLQHILGIETCGDNTPFAELDALYTHVLESADQVQRSTILHIFDFLLCTLPTWDLCFNEPSNIEQFLNLKPGQLFLALMDCQSIVSISPREDRQLSTVHFLHASMSDFLLDPHRSKNFFVDRGRAHSELARACMRGISSSRKSEIYARFSY</sequence>
<evidence type="ECO:0000313" key="4">
    <source>
        <dbReference type="Proteomes" id="UP000807353"/>
    </source>
</evidence>
<dbReference type="OrthoDB" id="4760524at2759"/>
<comment type="caution">
    <text evidence="3">The sequence shown here is derived from an EMBL/GenBank/DDBJ whole genome shotgun (WGS) entry which is preliminary data.</text>
</comment>
<dbReference type="Proteomes" id="UP000807353">
    <property type="component" value="Unassembled WGS sequence"/>
</dbReference>
<reference evidence="3" key="1">
    <citation type="submission" date="2020-11" db="EMBL/GenBank/DDBJ databases">
        <authorList>
            <consortium name="DOE Joint Genome Institute"/>
            <person name="Ahrendt S."/>
            <person name="Riley R."/>
            <person name="Andreopoulos W."/>
            <person name="Labutti K."/>
            <person name="Pangilinan J."/>
            <person name="Ruiz-Duenas F.J."/>
            <person name="Barrasa J.M."/>
            <person name="Sanchez-Garcia M."/>
            <person name="Camarero S."/>
            <person name="Miyauchi S."/>
            <person name="Serrano A."/>
            <person name="Linde D."/>
            <person name="Babiker R."/>
            <person name="Drula E."/>
            <person name="Ayuso-Fernandez I."/>
            <person name="Pacheco R."/>
            <person name="Padilla G."/>
            <person name="Ferreira P."/>
            <person name="Barriuso J."/>
            <person name="Kellner H."/>
            <person name="Castanera R."/>
            <person name="Alfaro M."/>
            <person name="Ramirez L."/>
            <person name="Pisabarro A.G."/>
            <person name="Kuo A."/>
            <person name="Tritt A."/>
            <person name="Lipzen A."/>
            <person name="He G."/>
            <person name="Yan M."/>
            <person name="Ng V."/>
            <person name="Cullen D."/>
            <person name="Martin F."/>
            <person name="Rosso M.-N."/>
            <person name="Henrissat B."/>
            <person name="Hibbett D."/>
            <person name="Martinez A.T."/>
            <person name="Grigoriev I.V."/>
        </authorList>
    </citation>
    <scope>NUCLEOTIDE SEQUENCE</scope>
    <source>
        <strain evidence="3">CBS 247.69</strain>
    </source>
</reference>
<protein>
    <recommendedName>
        <fullName evidence="2">Nephrocystin 3-like N-terminal domain-containing protein</fullName>
    </recommendedName>
</protein>
<organism evidence="3 4">
    <name type="scientific">Collybia nuda</name>
    <dbReference type="NCBI Taxonomy" id="64659"/>
    <lineage>
        <taxon>Eukaryota</taxon>
        <taxon>Fungi</taxon>
        <taxon>Dikarya</taxon>
        <taxon>Basidiomycota</taxon>
        <taxon>Agaricomycotina</taxon>
        <taxon>Agaricomycetes</taxon>
        <taxon>Agaricomycetidae</taxon>
        <taxon>Agaricales</taxon>
        <taxon>Tricholomatineae</taxon>
        <taxon>Clitocybaceae</taxon>
        <taxon>Collybia</taxon>
    </lineage>
</organism>
<dbReference type="EMBL" id="MU150330">
    <property type="protein sequence ID" value="KAF9458829.1"/>
    <property type="molecule type" value="Genomic_DNA"/>
</dbReference>
<feature type="domain" description="Nephrocystin 3-like N-terminal" evidence="2">
    <location>
        <begin position="34"/>
        <end position="198"/>
    </location>
</feature>
<keyword evidence="4" id="KW-1185">Reference proteome</keyword>
<dbReference type="InterPro" id="IPR056884">
    <property type="entry name" value="NPHP3-like_N"/>
</dbReference>
<evidence type="ECO:0000259" key="2">
    <source>
        <dbReference type="Pfam" id="PF24883"/>
    </source>
</evidence>
<dbReference type="Pfam" id="PF24883">
    <property type="entry name" value="NPHP3_N"/>
    <property type="match status" value="1"/>
</dbReference>
<gene>
    <name evidence="3" type="ORF">BDZ94DRAFT_1330905</name>
</gene>
<dbReference type="Gene3D" id="3.40.50.300">
    <property type="entry name" value="P-loop containing nucleotide triphosphate hydrolases"/>
    <property type="match status" value="1"/>
</dbReference>
<evidence type="ECO:0000313" key="3">
    <source>
        <dbReference type="EMBL" id="KAF9458829.1"/>
    </source>
</evidence>
<name>A0A9P6CFA4_9AGAR</name>
<proteinExistence type="predicted"/>
<dbReference type="InterPro" id="IPR027417">
    <property type="entry name" value="P-loop_NTPase"/>
</dbReference>
<keyword evidence="1" id="KW-0677">Repeat</keyword>
<accession>A0A9P6CFA4</accession>
<dbReference type="SUPFAM" id="SSF52540">
    <property type="entry name" value="P-loop containing nucleoside triphosphate hydrolases"/>
    <property type="match status" value="1"/>
</dbReference>